<dbReference type="SUPFAM" id="SSF49265">
    <property type="entry name" value="Fibronectin type III"/>
    <property type="match status" value="3"/>
</dbReference>
<comment type="subunit">
    <text evidence="14">Present as a mixture of monomers and dimers. The phosphorylated receptor binds a number of SH2 domain-containing proteins such as JAK2, STAT3, PTPN11, and SOCS3. Interaction with SOCS3 inhibits JAK/STAT signaling and MAPK cascade.</text>
</comment>
<keyword evidence="18" id="KW-1185">Reference proteome</keyword>
<evidence type="ECO:0000256" key="5">
    <source>
        <dbReference type="ARBA" id="ARBA00022692"/>
    </source>
</evidence>
<dbReference type="SMART" id="SM00060">
    <property type="entry name" value="FN3"/>
    <property type="match status" value="3"/>
</dbReference>
<dbReference type="InterPro" id="IPR052672">
    <property type="entry name" value="Type1_Cytokine_Rcpt_Type2"/>
</dbReference>
<evidence type="ECO:0000256" key="16">
    <source>
        <dbReference type="SAM" id="SignalP"/>
    </source>
</evidence>
<keyword evidence="8 15" id="KW-1133">Transmembrane helix</keyword>
<dbReference type="RefSeq" id="XP_039238964.1">
    <property type="nucleotide sequence ID" value="XM_039383030.1"/>
</dbReference>
<keyword evidence="10" id="KW-1015">Disulfide bond</keyword>
<feature type="signal peptide" evidence="16">
    <location>
        <begin position="1"/>
        <end position="23"/>
    </location>
</feature>
<evidence type="ECO:0000256" key="11">
    <source>
        <dbReference type="ARBA" id="ARBA00023170"/>
    </source>
</evidence>
<reference evidence="19" key="1">
    <citation type="submission" date="2025-08" db="UniProtKB">
        <authorList>
            <consortium name="RefSeq"/>
        </authorList>
    </citation>
    <scope>IDENTIFICATION</scope>
    <source>
        <tissue evidence="19">Muscle</tissue>
    </source>
</reference>
<evidence type="ECO:0000256" key="13">
    <source>
        <dbReference type="ARBA" id="ARBA00031601"/>
    </source>
</evidence>
<keyword evidence="11 19" id="KW-0675">Receptor</keyword>
<evidence type="ECO:0000256" key="15">
    <source>
        <dbReference type="SAM" id="Phobius"/>
    </source>
</evidence>
<comment type="subcellular location">
    <subcellularLocation>
        <location evidence="1">Basolateral cell membrane</location>
    </subcellularLocation>
    <subcellularLocation>
        <location evidence="2">Membrane</location>
        <topology evidence="2">Single-pass type I membrane protein</topology>
    </subcellularLocation>
</comment>
<keyword evidence="6 16" id="KW-0732">Signal</keyword>
<evidence type="ECO:0000313" key="18">
    <source>
        <dbReference type="Proteomes" id="UP000504627"/>
    </source>
</evidence>
<dbReference type="CTD" id="149233"/>
<dbReference type="CDD" id="cd00063">
    <property type="entry name" value="FN3"/>
    <property type="match status" value="1"/>
</dbReference>
<keyword evidence="5 15" id="KW-0812">Transmembrane</keyword>
<evidence type="ECO:0000256" key="2">
    <source>
        <dbReference type="ARBA" id="ARBA00004479"/>
    </source>
</evidence>
<organism evidence="18 19">
    <name type="scientific">Pipra filicauda</name>
    <name type="common">Wire-tailed manakin</name>
    <dbReference type="NCBI Taxonomy" id="649802"/>
    <lineage>
        <taxon>Eukaryota</taxon>
        <taxon>Metazoa</taxon>
        <taxon>Chordata</taxon>
        <taxon>Craniata</taxon>
        <taxon>Vertebrata</taxon>
        <taxon>Euteleostomi</taxon>
        <taxon>Archelosauria</taxon>
        <taxon>Archosauria</taxon>
        <taxon>Dinosauria</taxon>
        <taxon>Saurischia</taxon>
        <taxon>Theropoda</taxon>
        <taxon>Coelurosauria</taxon>
        <taxon>Aves</taxon>
        <taxon>Neognathae</taxon>
        <taxon>Neoaves</taxon>
        <taxon>Telluraves</taxon>
        <taxon>Australaves</taxon>
        <taxon>Passeriformes</taxon>
        <taxon>Pipridae</taxon>
        <taxon>Pipra</taxon>
    </lineage>
</organism>
<evidence type="ECO:0000259" key="17">
    <source>
        <dbReference type="PROSITE" id="PS50853"/>
    </source>
</evidence>
<evidence type="ECO:0000256" key="9">
    <source>
        <dbReference type="ARBA" id="ARBA00023136"/>
    </source>
</evidence>
<dbReference type="PROSITE" id="PS01353">
    <property type="entry name" value="HEMATOPO_REC_L_F2"/>
    <property type="match status" value="1"/>
</dbReference>
<dbReference type="PANTHER" id="PTHR48423:SF2">
    <property type="entry name" value="INTERLEUKIN-12 RECEPTOR SUBUNIT BETA-2"/>
    <property type="match status" value="1"/>
</dbReference>
<dbReference type="PANTHER" id="PTHR48423">
    <property type="entry name" value="INTERLEUKIN-27 RECEPTOR SUBUNIT ALPHA"/>
    <property type="match status" value="1"/>
</dbReference>
<dbReference type="InterPro" id="IPR003531">
    <property type="entry name" value="Hempt_rcpt_S_F1_CS"/>
</dbReference>
<name>A0A7R5KR47_9PASS</name>
<evidence type="ECO:0000256" key="14">
    <source>
        <dbReference type="ARBA" id="ARBA00046724"/>
    </source>
</evidence>
<dbReference type="InterPro" id="IPR013783">
    <property type="entry name" value="Ig-like_fold"/>
</dbReference>
<comment type="similarity">
    <text evidence="3">Belongs to the type I cytokine receptor family. Type 2 subfamily.</text>
</comment>
<feature type="domain" description="Fibronectin type-III" evidence="17">
    <location>
        <begin position="147"/>
        <end position="252"/>
    </location>
</feature>
<protein>
    <recommendedName>
        <fullName evidence="4">Leptin receptor</fullName>
    </recommendedName>
    <alternativeName>
        <fullName evidence="13">OB receptor</fullName>
    </alternativeName>
</protein>
<evidence type="ECO:0000256" key="3">
    <source>
        <dbReference type="ARBA" id="ARBA00008921"/>
    </source>
</evidence>
<evidence type="ECO:0000256" key="6">
    <source>
        <dbReference type="ARBA" id="ARBA00022729"/>
    </source>
</evidence>
<evidence type="ECO:0000256" key="12">
    <source>
        <dbReference type="ARBA" id="ARBA00023180"/>
    </source>
</evidence>
<accession>A0A7R5KR47</accession>
<proteinExistence type="inferred from homology"/>
<feature type="domain" description="Fibronectin type-III" evidence="17">
    <location>
        <begin position="451"/>
        <end position="549"/>
    </location>
</feature>
<evidence type="ECO:0000313" key="19">
    <source>
        <dbReference type="RefSeq" id="XP_039238964.1"/>
    </source>
</evidence>
<dbReference type="GO" id="GO:0016323">
    <property type="term" value="C:basolateral plasma membrane"/>
    <property type="evidence" value="ECO:0007669"/>
    <property type="project" value="UniProtKB-SubCell"/>
</dbReference>
<evidence type="ECO:0000256" key="10">
    <source>
        <dbReference type="ARBA" id="ARBA00023157"/>
    </source>
</evidence>
<feature type="chain" id="PRO_5031292409" description="Leptin receptor" evidence="16">
    <location>
        <begin position="24"/>
        <end position="826"/>
    </location>
</feature>
<keyword evidence="12" id="KW-0325">Glycoprotein</keyword>
<evidence type="ECO:0000256" key="4">
    <source>
        <dbReference type="ARBA" id="ARBA00019169"/>
    </source>
</evidence>
<feature type="transmembrane region" description="Helical" evidence="15">
    <location>
        <begin position="564"/>
        <end position="584"/>
    </location>
</feature>
<dbReference type="PROSITE" id="PS50853">
    <property type="entry name" value="FN3"/>
    <property type="match status" value="2"/>
</dbReference>
<evidence type="ECO:0000256" key="7">
    <source>
        <dbReference type="ARBA" id="ARBA00022737"/>
    </source>
</evidence>
<dbReference type="PROSITE" id="PS01355">
    <property type="entry name" value="HEMATOPO_REC_S_F1"/>
    <property type="match status" value="1"/>
</dbReference>
<sequence length="826" mass="90440">MAGSGNALVLYILVCCLCQVVQPTGIPSCGTPTQSHPDPAGIGTGAANIKCSGHVWVDPAPVVQMGSNISINCLSTLGCPSAKFIILLNYNRTEGPLHPLNSSSVQLQLHDFRLPFGAIVCFARCPSSGRDQLVCGTEVRAGYPPDPPSNLSCVIAEGSEHLECRWDAGRPPHLLTHHTLHLRRLVAEDEEDAEEEEEEEKVFPADSPVPLSALCNRSHYSVWVQARNALGTAHSAPQLLSLQDIVIPTLPLVTGAETTEESSPTTTIHWSSQTELENVHCEERHQAKGTPAWHVEVWDSAAQDGPRWQHNLQSDTQYLFQVRCRLSIPNSPWSAWSPPFLYTTPEAAPAAAPDVWRRLGPAFPNGSHEVTVLIKPLPPRDARGRILGYAVAAETPGGMLVLCNTSSTECDITVQPGTHTLLITAHNSKGASSPARITLGQGASSQEEFPAPVALEVKPDNQSRVLVHWQPPQHSKSPPLWFIVEWVSTSQYHQEEHYFWKKVPSQETHTYIQEEAAAGFRINVSVYAVYTGGVSKPSSGKVPPEEPLLDSIYSENPHDDDIRVFLGLGISMVILSVGFAILMFKKSVRKSIKVTTVQLLPKWLFEEFPHMENSNVVKSLQNKSDLTSDSFQDPLLDTSDPTVMEVEEVPAHEAHESVATPWKPSREVTEDGENPGAVAPASTTILEQISDYKPQISNGNTLGYIAANIYQTQPPTVLPEPEMSIFGDYTSPVPHLWDGEGGAPQVCLLEKINLILNNSRSGQSQMFVPAQGGHASLPENQWGQRLPSHDQEQMLIPKELLSCLRSMNRESVDIKPYFPQSTGGLF</sequence>
<dbReference type="InterPro" id="IPR003961">
    <property type="entry name" value="FN3_dom"/>
</dbReference>
<dbReference type="GeneID" id="113986912"/>
<evidence type="ECO:0000256" key="1">
    <source>
        <dbReference type="ARBA" id="ARBA00004187"/>
    </source>
</evidence>
<dbReference type="InterPro" id="IPR003529">
    <property type="entry name" value="Hematopoietin_rcpt_Gp130_CS"/>
</dbReference>
<evidence type="ECO:0000256" key="8">
    <source>
        <dbReference type="ARBA" id="ARBA00022989"/>
    </source>
</evidence>
<dbReference type="Proteomes" id="UP000504627">
    <property type="component" value="Unplaced"/>
</dbReference>
<dbReference type="InParanoid" id="A0A7R5KR47"/>
<gene>
    <name evidence="19" type="primary">IL23R</name>
</gene>
<dbReference type="GO" id="GO:0004896">
    <property type="term" value="F:cytokine receptor activity"/>
    <property type="evidence" value="ECO:0007669"/>
    <property type="project" value="InterPro"/>
</dbReference>
<dbReference type="AlphaFoldDB" id="A0A7R5KR47"/>
<keyword evidence="9 15" id="KW-0472">Membrane</keyword>
<dbReference type="InterPro" id="IPR036116">
    <property type="entry name" value="FN3_sf"/>
</dbReference>
<keyword evidence="7" id="KW-0677">Repeat</keyword>
<dbReference type="Gene3D" id="2.60.40.10">
    <property type="entry name" value="Immunoglobulins"/>
    <property type="match status" value="4"/>
</dbReference>